<dbReference type="Proteomes" id="UP001642487">
    <property type="component" value="Chromosome 6"/>
</dbReference>
<dbReference type="SMART" id="SM01114">
    <property type="entry name" value="CXC"/>
    <property type="match status" value="2"/>
</dbReference>
<sequence>MEDFDYMDLINNLCHFDKLRIDYERALPPPPPSSMYPCGDHTQSNNKEAVTGDDHSKISYFHETENICAEIPVEKNDGVVYQNSDHVPYSNFASNNKNEYPNNDVRNNKQQMPSSVSVNDMNISRRIKRKREKEKVEGGNKPSLCCNCKKSECLKRYCECFASGVYCSKDHCSCIDCFNKPLYEDIVEAAKQQILSKNPSAFAPKKVKENKKTITSSSERRGCNCIIQCQRGYCPCFQAGVACTIACHCRSGYNFYRERPGNSNL</sequence>
<name>A0ABP0YW67_9ROSI</name>
<gene>
    <name evidence="6" type="ORF">CITCOLO1_LOCUS16839</name>
</gene>
<dbReference type="PANTHER" id="PTHR46159:SF6">
    <property type="entry name" value="OS12G0605300 PROTEIN"/>
    <property type="match status" value="1"/>
</dbReference>
<reference evidence="6 7" key="1">
    <citation type="submission" date="2024-03" db="EMBL/GenBank/DDBJ databases">
        <authorList>
            <person name="Gkanogiannis A."/>
            <person name="Becerra Lopez-Lavalle L."/>
        </authorList>
    </citation>
    <scope>NUCLEOTIDE SEQUENCE [LARGE SCALE GENOMIC DNA]</scope>
</reference>
<dbReference type="EMBL" id="OZ021740">
    <property type="protein sequence ID" value="CAK9324601.1"/>
    <property type="molecule type" value="Genomic_DNA"/>
</dbReference>
<dbReference type="InterPro" id="IPR005172">
    <property type="entry name" value="CRC"/>
</dbReference>
<feature type="region of interest" description="Disordered" evidence="4">
    <location>
        <begin position="90"/>
        <end position="117"/>
    </location>
</feature>
<evidence type="ECO:0000259" key="5">
    <source>
        <dbReference type="PROSITE" id="PS51634"/>
    </source>
</evidence>
<proteinExistence type="inferred from homology"/>
<evidence type="ECO:0000256" key="1">
    <source>
        <dbReference type="ARBA" id="ARBA00004123"/>
    </source>
</evidence>
<feature type="domain" description="CRC" evidence="5">
    <location>
        <begin position="142"/>
        <end position="257"/>
    </location>
</feature>
<accession>A0ABP0YW67</accession>
<evidence type="ECO:0000256" key="4">
    <source>
        <dbReference type="SAM" id="MobiDB-lite"/>
    </source>
</evidence>
<evidence type="ECO:0000256" key="3">
    <source>
        <dbReference type="ARBA" id="ARBA00023242"/>
    </source>
</evidence>
<evidence type="ECO:0000313" key="7">
    <source>
        <dbReference type="Proteomes" id="UP001642487"/>
    </source>
</evidence>
<organism evidence="6 7">
    <name type="scientific">Citrullus colocynthis</name>
    <name type="common">colocynth</name>
    <dbReference type="NCBI Taxonomy" id="252529"/>
    <lineage>
        <taxon>Eukaryota</taxon>
        <taxon>Viridiplantae</taxon>
        <taxon>Streptophyta</taxon>
        <taxon>Embryophyta</taxon>
        <taxon>Tracheophyta</taxon>
        <taxon>Spermatophyta</taxon>
        <taxon>Magnoliopsida</taxon>
        <taxon>eudicotyledons</taxon>
        <taxon>Gunneridae</taxon>
        <taxon>Pentapetalae</taxon>
        <taxon>rosids</taxon>
        <taxon>fabids</taxon>
        <taxon>Cucurbitales</taxon>
        <taxon>Cucurbitaceae</taxon>
        <taxon>Benincaseae</taxon>
        <taxon>Citrullus</taxon>
    </lineage>
</organism>
<evidence type="ECO:0000256" key="2">
    <source>
        <dbReference type="ARBA" id="ARBA00007267"/>
    </source>
</evidence>
<keyword evidence="7" id="KW-1185">Reference proteome</keyword>
<dbReference type="InterPro" id="IPR044522">
    <property type="entry name" value="TSO1-like"/>
</dbReference>
<comment type="similarity">
    <text evidence="2">Belongs to the lin-54 family.</text>
</comment>
<evidence type="ECO:0000313" key="6">
    <source>
        <dbReference type="EMBL" id="CAK9324601.1"/>
    </source>
</evidence>
<dbReference type="PANTHER" id="PTHR46159">
    <property type="entry name" value="PROTEIN TESMIN/TSO1-LIKE CXC 2"/>
    <property type="match status" value="1"/>
</dbReference>
<dbReference type="PROSITE" id="PS51634">
    <property type="entry name" value="CRC"/>
    <property type="match status" value="1"/>
</dbReference>
<keyword evidence="3" id="KW-0539">Nucleus</keyword>
<comment type="subcellular location">
    <subcellularLocation>
        <location evidence="1">Nucleus</location>
    </subcellularLocation>
</comment>
<dbReference type="Pfam" id="PF03638">
    <property type="entry name" value="TCR"/>
    <property type="match status" value="2"/>
</dbReference>
<dbReference type="InterPro" id="IPR033467">
    <property type="entry name" value="Tesmin/TSO1-like_CXC"/>
</dbReference>
<protein>
    <recommendedName>
        <fullName evidence="5">CRC domain-containing protein</fullName>
    </recommendedName>
</protein>